<feature type="site" description="Transition state stabilizer" evidence="9">
    <location>
        <position position="210"/>
    </location>
</feature>
<evidence type="ECO:0000256" key="5">
    <source>
        <dbReference type="ARBA" id="ARBA00022679"/>
    </source>
</evidence>
<dbReference type="EMBL" id="JACIDS010000002">
    <property type="protein sequence ID" value="MBB3930494.1"/>
    <property type="molecule type" value="Genomic_DNA"/>
</dbReference>
<evidence type="ECO:0000256" key="8">
    <source>
        <dbReference type="PIRSR" id="PIRSR639901-1"/>
    </source>
</evidence>
<dbReference type="Gene3D" id="3.40.50.11720">
    <property type="entry name" value="3-Deoxy-D-manno-octulosonic-acid transferase, N-terminal domain"/>
    <property type="match status" value="1"/>
</dbReference>
<evidence type="ECO:0000259" key="11">
    <source>
        <dbReference type="Pfam" id="PF04413"/>
    </source>
</evidence>
<dbReference type="GO" id="GO:0009244">
    <property type="term" value="P:lipopolysaccharide core region biosynthetic process"/>
    <property type="evidence" value="ECO:0007669"/>
    <property type="project" value="UniProtKB-UniRule"/>
</dbReference>
<evidence type="ECO:0000313" key="13">
    <source>
        <dbReference type="Proteomes" id="UP000553963"/>
    </source>
</evidence>
<evidence type="ECO:0000256" key="7">
    <source>
        <dbReference type="ARBA" id="ARBA00049183"/>
    </source>
</evidence>
<dbReference type="EC" id="2.4.99.12" evidence="3 10"/>
<keyword evidence="5 10" id="KW-0808">Transferase</keyword>
<dbReference type="Proteomes" id="UP000553963">
    <property type="component" value="Unassembled WGS sequence"/>
</dbReference>
<keyword evidence="13" id="KW-1185">Reference proteome</keyword>
<dbReference type="PANTHER" id="PTHR42755">
    <property type="entry name" value="3-DEOXY-MANNO-OCTULOSONATE CYTIDYLYLTRANSFERASE"/>
    <property type="match status" value="1"/>
</dbReference>
<feature type="site" description="Transition state stabilizer" evidence="9">
    <location>
        <position position="135"/>
    </location>
</feature>
<dbReference type="GO" id="GO:0043842">
    <property type="term" value="F:Kdo transferase activity"/>
    <property type="evidence" value="ECO:0007669"/>
    <property type="project" value="UniProtKB-EC"/>
</dbReference>
<evidence type="ECO:0000313" key="12">
    <source>
        <dbReference type="EMBL" id="MBB3930494.1"/>
    </source>
</evidence>
<keyword evidence="10" id="KW-0448">Lipopolysaccharide biosynthesis</keyword>
<keyword evidence="10" id="KW-0472">Membrane</keyword>
<comment type="pathway">
    <text evidence="2 10">Bacterial outer membrane biogenesis; LPS core biosynthesis.</text>
</comment>
<dbReference type="RefSeq" id="WP_183398145.1">
    <property type="nucleotide sequence ID" value="NZ_JACIDS010000002.1"/>
</dbReference>
<dbReference type="GO" id="GO:0005886">
    <property type="term" value="C:plasma membrane"/>
    <property type="evidence" value="ECO:0007669"/>
    <property type="project" value="UniProtKB-SubCell"/>
</dbReference>
<evidence type="ECO:0000256" key="1">
    <source>
        <dbReference type="ARBA" id="ARBA00003394"/>
    </source>
</evidence>
<evidence type="ECO:0000256" key="6">
    <source>
        <dbReference type="ARBA" id="ARBA00031445"/>
    </source>
</evidence>
<evidence type="ECO:0000256" key="4">
    <source>
        <dbReference type="ARBA" id="ARBA00019077"/>
    </source>
</evidence>
<evidence type="ECO:0000256" key="2">
    <source>
        <dbReference type="ARBA" id="ARBA00004713"/>
    </source>
</evidence>
<dbReference type="UniPathway" id="UPA00958"/>
<protein>
    <recommendedName>
        <fullName evidence="4 10">3-deoxy-D-manno-octulosonic acid transferase</fullName>
        <shortName evidence="10">Kdo transferase</shortName>
        <ecNumber evidence="3 10">2.4.99.12</ecNumber>
    </recommendedName>
    <alternativeName>
        <fullName evidence="6 10">Lipid IV(A) 3-deoxy-D-manno-octulosonic acid transferase</fullName>
    </alternativeName>
</protein>
<comment type="subcellular location">
    <subcellularLocation>
        <location evidence="10">Cell membrane</location>
    </subcellularLocation>
</comment>
<gene>
    <name evidence="12" type="ORF">GGR25_001533</name>
</gene>
<dbReference type="SUPFAM" id="SSF53756">
    <property type="entry name" value="UDP-Glycosyltransferase/glycogen phosphorylase"/>
    <property type="match status" value="1"/>
</dbReference>
<comment type="catalytic activity">
    <reaction evidence="7 10">
        <text>lipid IVA (E. coli) + CMP-3-deoxy-beta-D-manno-octulosonate = alpha-Kdo-(2-&gt;6)-lipid IVA (E. coli) + CMP + H(+)</text>
        <dbReference type="Rhea" id="RHEA:28066"/>
        <dbReference type="ChEBI" id="CHEBI:15378"/>
        <dbReference type="ChEBI" id="CHEBI:58603"/>
        <dbReference type="ChEBI" id="CHEBI:60364"/>
        <dbReference type="ChEBI" id="CHEBI:60377"/>
        <dbReference type="ChEBI" id="CHEBI:85987"/>
        <dbReference type="EC" id="2.4.99.12"/>
    </reaction>
</comment>
<evidence type="ECO:0000256" key="3">
    <source>
        <dbReference type="ARBA" id="ARBA00012621"/>
    </source>
</evidence>
<evidence type="ECO:0000256" key="9">
    <source>
        <dbReference type="PIRSR" id="PIRSR639901-2"/>
    </source>
</evidence>
<organism evidence="12 13">
    <name type="scientific">Kaistia hirudinis</name>
    <dbReference type="NCBI Taxonomy" id="1293440"/>
    <lineage>
        <taxon>Bacteria</taxon>
        <taxon>Pseudomonadati</taxon>
        <taxon>Pseudomonadota</taxon>
        <taxon>Alphaproteobacteria</taxon>
        <taxon>Hyphomicrobiales</taxon>
        <taxon>Kaistiaceae</taxon>
        <taxon>Kaistia</taxon>
    </lineage>
</organism>
<keyword evidence="10" id="KW-1003">Cell membrane</keyword>
<dbReference type="GO" id="GO:0009245">
    <property type="term" value="P:lipid A biosynthetic process"/>
    <property type="evidence" value="ECO:0007669"/>
    <property type="project" value="TreeGrafter"/>
</dbReference>
<feature type="domain" description="3-deoxy-D-manno-octulosonic-acid transferase N-terminal" evidence="11">
    <location>
        <begin position="41"/>
        <end position="213"/>
    </location>
</feature>
<dbReference type="AlphaFoldDB" id="A0A840AMI7"/>
<comment type="caution">
    <text evidence="12">The sequence shown here is derived from an EMBL/GenBank/DDBJ whole genome shotgun (WGS) entry which is preliminary data.</text>
</comment>
<evidence type="ECO:0000256" key="10">
    <source>
        <dbReference type="RuleBase" id="RU365103"/>
    </source>
</evidence>
<proteinExistence type="inferred from homology"/>
<reference evidence="12 13" key="1">
    <citation type="submission" date="2020-08" db="EMBL/GenBank/DDBJ databases">
        <title>Genomic Encyclopedia of Type Strains, Phase IV (KMG-IV): sequencing the most valuable type-strain genomes for metagenomic binning, comparative biology and taxonomic classification.</title>
        <authorList>
            <person name="Goeker M."/>
        </authorList>
    </citation>
    <scope>NUCLEOTIDE SEQUENCE [LARGE SCALE GENOMIC DNA]</scope>
    <source>
        <strain evidence="12 13">DSM 25966</strain>
    </source>
</reference>
<comment type="similarity">
    <text evidence="10">Belongs to the glycosyltransferase group 1 family.</text>
</comment>
<dbReference type="Gene3D" id="3.40.50.2000">
    <property type="entry name" value="Glycogen Phosphorylase B"/>
    <property type="match status" value="1"/>
</dbReference>
<dbReference type="InterPro" id="IPR039901">
    <property type="entry name" value="Kdotransferase"/>
</dbReference>
<keyword evidence="12" id="KW-0328">Glycosyltransferase</keyword>
<accession>A0A840AMI7</accession>
<dbReference type="Pfam" id="PF04413">
    <property type="entry name" value="Glycos_transf_N"/>
    <property type="match status" value="1"/>
</dbReference>
<dbReference type="InterPro" id="IPR038107">
    <property type="entry name" value="Glycos_transf_N_sf"/>
</dbReference>
<comment type="function">
    <text evidence="1 10">Involved in lipopolysaccharide (LPS) biosynthesis. Catalyzes the transfer of 3-deoxy-D-manno-octulosonate (Kdo) residue(s) from CMP-Kdo to lipid IV(A), the tetraacyldisaccharide-1,4'-bisphosphate precursor of lipid A.</text>
</comment>
<sequence>MTRRTSPLLTAYGLAGRALMPFVPLLLARRARRGKEEVARQGERYGRAGQPRPDGPLVWIHAASVGETNAVLPLVRRIAASGTAVVLTTITVTSAEIAARQLPPGALHQYAPLDIAPYVDRFLDTWRPDAALFVESELWPVMTLRLAARGIAQIRVNARMSERSFARWRKFSGVRPLFEGTTLALAQSEGDAKRLRALGLRQARSVGNLKFDVPPPGADPEALAAIKAMTAGREIFVAASTHDGEEAIVSAAHRSLRTQRPGLLTIIVPRHPVRGTALRDALSASGLAVAQRSRSEPVTPETDIYLADTLGELGLFYRLAPVALVGGTLVPVGGHNPIEAARLDTAIVHGPHVHNATEVYDALDRGTASGPVADASELADVLEALFADPQAMQDRAQRAADALDPYTGALDATMAALAPFLTEPGKTRQTEGPA</sequence>
<dbReference type="InterPro" id="IPR007507">
    <property type="entry name" value="Glycos_transf_N"/>
</dbReference>
<feature type="active site" description="Proton acceptor" evidence="8">
    <location>
        <position position="67"/>
    </location>
</feature>
<name>A0A840AMI7_9HYPH</name>
<dbReference type="PANTHER" id="PTHR42755:SF1">
    <property type="entry name" value="3-DEOXY-D-MANNO-OCTULOSONIC ACID TRANSFERASE, MITOCHONDRIAL-RELATED"/>
    <property type="match status" value="1"/>
</dbReference>